<gene>
    <name evidence="1" type="ORF">N3K66_004866</name>
</gene>
<proteinExistence type="predicted"/>
<organism evidence="1 2">
    <name type="scientific">Trichothecium roseum</name>
    <dbReference type="NCBI Taxonomy" id="47278"/>
    <lineage>
        <taxon>Eukaryota</taxon>
        <taxon>Fungi</taxon>
        <taxon>Dikarya</taxon>
        <taxon>Ascomycota</taxon>
        <taxon>Pezizomycotina</taxon>
        <taxon>Sordariomycetes</taxon>
        <taxon>Hypocreomycetidae</taxon>
        <taxon>Hypocreales</taxon>
        <taxon>Hypocreales incertae sedis</taxon>
        <taxon>Trichothecium</taxon>
    </lineage>
</organism>
<dbReference type="EMBL" id="CM047943">
    <property type="protein sequence ID" value="KAI9900604.1"/>
    <property type="molecule type" value="Genomic_DNA"/>
</dbReference>
<comment type="caution">
    <text evidence="1">The sequence shown here is derived from an EMBL/GenBank/DDBJ whole genome shotgun (WGS) entry which is preliminary data.</text>
</comment>
<reference evidence="1" key="1">
    <citation type="submission" date="2022-10" db="EMBL/GenBank/DDBJ databases">
        <title>Complete Genome of Trichothecium roseum strain YXFP-22015, a Plant Pathogen Isolated from Citrus.</title>
        <authorList>
            <person name="Wang Y."/>
            <person name="Zhu L."/>
        </authorList>
    </citation>
    <scope>NUCLEOTIDE SEQUENCE</scope>
    <source>
        <strain evidence="1">YXFP-22015</strain>
    </source>
</reference>
<name>A0ACC0V3Y9_9HYPO</name>
<accession>A0ACC0V3Y9</accession>
<evidence type="ECO:0000313" key="2">
    <source>
        <dbReference type="Proteomes" id="UP001163324"/>
    </source>
</evidence>
<keyword evidence="2" id="KW-1185">Reference proteome</keyword>
<protein>
    <submittedName>
        <fullName evidence="1">Uncharacterized protein</fullName>
    </submittedName>
</protein>
<sequence>MSKLLFLLASAAAAAAQDCPDYLDYANQRNPPFSSGIYEFPSQRPAEGCRNFSVPEVEATIKDMSSTISDPDLFRLFENTWPSTVDTTVKWQGKSADNPDEELAFIITGDINAMWMRDSANQLQSYKAILHDDQVDALYRGAINLQGRYMRLFPHCNAFQPPPESGMPAVNEHPDDVVTPAYDPEVVFECKYEIDSLGAFFQLSYDYYHATGDGDFFGKFQWKESVRSVLDTAKEMMQGTYNDDGSVRESPYTWQRESPYASETLVNKGAGAPVKGGLGLVRSFFRPSDDSVIYQYFIPGNMMLARYLEACVDIMQPIDAGMAKEMTDIASGIRKGIQEHAIVKHPQFGDIYAFEVDGYGSHSLMDDSNLPSLLSIPHLGYSTNDDEVYKNTRAFALSAANPYYAHGPVINATGGPHLGPGMGWPMAVITQILTSDDNDEITGGIKQLMGSTSGLGLMHESVNSHNESVWTRPWFAWTNGLFGQMILDLADRKPEILEQSFQG</sequence>
<evidence type="ECO:0000313" key="1">
    <source>
        <dbReference type="EMBL" id="KAI9900604.1"/>
    </source>
</evidence>
<dbReference type="Proteomes" id="UP001163324">
    <property type="component" value="Chromosome 4"/>
</dbReference>